<keyword evidence="6 7" id="KW-0472">Membrane</keyword>
<dbReference type="Proteomes" id="UP000636004">
    <property type="component" value="Unassembled WGS sequence"/>
</dbReference>
<reference evidence="10" key="2">
    <citation type="submission" date="2020-09" db="EMBL/GenBank/DDBJ databases">
        <authorList>
            <person name="Sun Q."/>
            <person name="Kim S."/>
        </authorList>
    </citation>
    <scope>NUCLEOTIDE SEQUENCE</scope>
    <source>
        <strain evidence="10">KCTC 12710</strain>
    </source>
</reference>
<sequence>MNNMYYFFNKKSFFLSILFFFILSLGQSQTVININEQDLRKTPIDSIDFEAVRLTAVLKKASEDLFMLDKLIDSHTDTTTVQELNQSRKERIDAYRAFTKDKLHQDISSFSNRELENVDRQWSNQKDDIESIIGDYLVIIDRLEEEKKSIQTISKFWEKYRAHNSNSNAELIEDLNNTNKQISLLLPKYENKIDILAKRANSLNRINIEIDDKLERINDYLNSANNLFKQNIPPYWNTFTTASLSLTSTSFLESLKNIYDHLKETARNFISTHFLVACIFLFFYALCIRIKKRLQFQTDFIETHRLNLNTVFNRPFLAAYFYTYIFAYFIYLGSVPAIFIDFVSLGAVIALFIISKTVFDKIIVSFIKHFMVFWISMKIVEIFETPSFISRTILLLINAYFLYWLYHYYKKKQLQGNVKTTFLAKKLLSSYLILAILLTVTNIICTVLGYMNLALYVSAFLVSMTLLIIFLYLWNPLFKRFILLAFDENYLKSRRFINDNKEAILKSTSKIINLGTYAIFIYSLLSIISLFNPIVDWVDTFINNEITIGSLTFSLWSIILFVVIIALSTFLSKVIQLFLQDEVLVKANLERGFPETISMLVKYLIAGVGYFVAITTLGIELSQMTIIFGALSVGIGFGLQNIFNNLVSGLILIFSRPIRIDDTIEINDMVGRVNSIGIRSSHVRTFEGAEVIIPNGNLISNEVINWTLSDQRRRIEVMIGVAYGSNIKQVSELLQDILNNDDQVINFPEPLVLFDEFADSSLNFKLLFWTGNIGDWMIVKSNVLFEINAVFEKENIEIPFPQRDIHMISE</sequence>
<dbReference type="Pfam" id="PF00924">
    <property type="entry name" value="MS_channel_2nd"/>
    <property type="match status" value="1"/>
</dbReference>
<dbReference type="InterPro" id="IPR011014">
    <property type="entry name" value="MscS_channel_TM-2"/>
</dbReference>
<feature type="transmembrane region" description="Helical" evidence="7">
    <location>
        <begin position="625"/>
        <end position="654"/>
    </location>
</feature>
<comment type="caution">
    <text evidence="10">The sequence shown here is derived from an EMBL/GenBank/DDBJ whole genome shotgun (WGS) entry which is preliminary data.</text>
</comment>
<proteinExistence type="inferred from homology"/>
<feature type="transmembrane region" description="Helical" evidence="7">
    <location>
        <begin position="514"/>
        <end position="535"/>
    </location>
</feature>
<dbReference type="PANTHER" id="PTHR30347:SF1">
    <property type="entry name" value="MECHANOSENSITIVE CHANNEL MSCK"/>
    <property type="match status" value="1"/>
</dbReference>
<keyword evidence="5 7" id="KW-1133">Transmembrane helix</keyword>
<feature type="transmembrane region" description="Helical" evidence="7">
    <location>
        <begin position="337"/>
        <end position="355"/>
    </location>
</feature>
<accession>A0A918R6E8</accession>
<keyword evidence="4 7" id="KW-0812">Transmembrane</keyword>
<feature type="transmembrane region" description="Helical" evidence="7">
    <location>
        <begin position="600"/>
        <end position="619"/>
    </location>
</feature>
<dbReference type="InterPro" id="IPR023408">
    <property type="entry name" value="MscS_beta-dom_sf"/>
</dbReference>
<dbReference type="RefSeq" id="WP_189361360.1">
    <property type="nucleotide sequence ID" value="NZ_BMWZ01000006.1"/>
</dbReference>
<dbReference type="SUPFAM" id="SSF50182">
    <property type="entry name" value="Sm-like ribonucleoproteins"/>
    <property type="match status" value="1"/>
</dbReference>
<name>A0A918R6E8_9FLAO</name>
<dbReference type="PANTHER" id="PTHR30347">
    <property type="entry name" value="POTASSIUM CHANNEL RELATED"/>
    <property type="match status" value="1"/>
</dbReference>
<dbReference type="EMBL" id="BMWZ01000006">
    <property type="protein sequence ID" value="GGZ86523.1"/>
    <property type="molecule type" value="Genomic_DNA"/>
</dbReference>
<evidence type="ECO:0000313" key="11">
    <source>
        <dbReference type="Proteomes" id="UP000636004"/>
    </source>
</evidence>
<comment type="similarity">
    <text evidence="2">Belongs to the MscS (TC 1.A.23) family.</text>
</comment>
<evidence type="ECO:0000259" key="8">
    <source>
        <dbReference type="Pfam" id="PF00924"/>
    </source>
</evidence>
<dbReference type="AlphaFoldDB" id="A0A918R6E8"/>
<dbReference type="Pfam" id="PF21082">
    <property type="entry name" value="MS_channel_3rd"/>
    <property type="match status" value="1"/>
</dbReference>
<protein>
    <recommendedName>
        <fullName evidence="12">Mechanosensitive ion channel</fullName>
    </recommendedName>
</protein>
<dbReference type="GO" id="GO:0005886">
    <property type="term" value="C:plasma membrane"/>
    <property type="evidence" value="ECO:0007669"/>
    <property type="project" value="UniProtKB-SubCell"/>
</dbReference>
<dbReference type="SUPFAM" id="SSF82689">
    <property type="entry name" value="Mechanosensitive channel protein MscS (YggB), C-terminal domain"/>
    <property type="match status" value="1"/>
</dbReference>
<feature type="transmembrane region" description="Helical" evidence="7">
    <location>
        <begin position="311"/>
        <end position="331"/>
    </location>
</feature>
<evidence type="ECO:0000256" key="5">
    <source>
        <dbReference type="ARBA" id="ARBA00022989"/>
    </source>
</evidence>
<feature type="transmembrane region" description="Helical" evidence="7">
    <location>
        <begin position="388"/>
        <end position="406"/>
    </location>
</feature>
<evidence type="ECO:0000256" key="3">
    <source>
        <dbReference type="ARBA" id="ARBA00022475"/>
    </source>
</evidence>
<dbReference type="Gene3D" id="3.30.70.100">
    <property type="match status" value="1"/>
</dbReference>
<evidence type="ECO:0000313" key="10">
    <source>
        <dbReference type="EMBL" id="GGZ86523.1"/>
    </source>
</evidence>
<dbReference type="InterPro" id="IPR011066">
    <property type="entry name" value="MscS_channel_C_sf"/>
</dbReference>
<dbReference type="InterPro" id="IPR049278">
    <property type="entry name" value="MS_channel_C"/>
</dbReference>
<evidence type="ECO:0000259" key="9">
    <source>
        <dbReference type="Pfam" id="PF21082"/>
    </source>
</evidence>
<reference evidence="10" key="1">
    <citation type="journal article" date="2014" name="Int. J. Syst. Evol. Microbiol.">
        <title>Complete genome sequence of Corynebacterium casei LMG S-19264T (=DSM 44701T), isolated from a smear-ripened cheese.</title>
        <authorList>
            <consortium name="US DOE Joint Genome Institute (JGI-PGF)"/>
            <person name="Walter F."/>
            <person name="Albersmeier A."/>
            <person name="Kalinowski J."/>
            <person name="Ruckert C."/>
        </authorList>
    </citation>
    <scope>NUCLEOTIDE SEQUENCE</scope>
    <source>
        <strain evidence="10">KCTC 12710</strain>
    </source>
</reference>
<dbReference type="InterPro" id="IPR010920">
    <property type="entry name" value="LSM_dom_sf"/>
</dbReference>
<dbReference type="InterPro" id="IPR052702">
    <property type="entry name" value="MscS-like_channel"/>
</dbReference>
<comment type="subcellular location">
    <subcellularLocation>
        <location evidence="1">Cell membrane</location>
        <topology evidence="1">Multi-pass membrane protein</topology>
    </subcellularLocation>
</comment>
<keyword evidence="3" id="KW-1003">Cell membrane</keyword>
<evidence type="ECO:0000256" key="2">
    <source>
        <dbReference type="ARBA" id="ARBA00008017"/>
    </source>
</evidence>
<feature type="domain" description="Mechanosensitive ion channel MscS" evidence="8">
    <location>
        <begin position="641"/>
        <end position="707"/>
    </location>
</feature>
<dbReference type="GO" id="GO:0008381">
    <property type="term" value="F:mechanosensitive monoatomic ion channel activity"/>
    <property type="evidence" value="ECO:0007669"/>
    <property type="project" value="UniProtKB-ARBA"/>
</dbReference>
<feature type="domain" description="Mechanosensitive ion channel MscS C-terminal" evidence="9">
    <location>
        <begin position="715"/>
        <end position="798"/>
    </location>
</feature>
<dbReference type="SUPFAM" id="SSF82861">
    <property type="entry name" value="Mechanosensitive channel protein MscS (YggB), transmembrane region"/>
    <property type="match status" value="1"/>
</dbReference>
<evidence type="ECO:0000256" key="6">
    <source>
        <dbReference type="ARBA" id="ARBA00023136"/>
    </source>
</evidence>
<feature type="transmembrane region" description="Helical" evidence="7">
    <location>
        <begin position="362"/>
        <end position="382"/>
    </location>
</feature>
<evidence type="ECO:0000256" key="7">
    <source>
        <dbReference type="SAM" id="Phobius"/>
    </source>
</evidence>
<evidence type="ECO:0000256" key="4">
    <source>
        <dbReference type="ARBA" id="ARBA00022692"/>
    </source>
</evidence>
<dbReference type="Gene3D" id="2.30.30.60">
    <property type="match status" value="1"/>
</dbReference>
<feature type="transmembrane region" description="Helical" evidence="7">
    <location>
        <begin position="269"/>
        <end position="290"/>
    </location>
</feature>
<feature type="transmembrane region" description="Helical" evidence="7">
    <location>
        <begin position="427"/>
        <end position="449"/>
    </location>
</feature>
<evidence type="ECO:0008006" key="12">
    <source>
        <dbReference type="Google" id="ProtNLM"/>
    </source>
</evidence>
<keyword evidence="11" id="KW-1185">Reference proteome</keyword>
<feature type="transmembrane region" description="Helical" evidence="7">
    <location>
        <begin position="455"/>
        <end position="474"/>
    </location>
</feature>
<gene>
    <name evidence="10" type="ORF">GCM10007028_25760</name>
</gene>
<evidence type="ECO:0000256" key="1">
    <source>
        <dbReference type="ARBA" id="ARBA00004651"/>
    </source>
</evidence>
<dbReference type="Gene3D" id="1.10.287.1260">
    <property type="match status" value="1"/>
</dbReference>
<dbReference type="InterPro" id="IPR006685">
    <property type="entry name" value="MscS_channel_2nd"/>
</dbReference>
<feature type="transmembrane region" description="Helical" evidence="7">
    <location>
        <begin position="555"/>
        <end position="579"/>
    </location>
</feature>
<organism evidence="10 11">
    <name type="scientific">Algibacter mikhailovii</name>
    <dbReference type="NCBI Taxonomy" id="425498"/>
    <lineage>
        <taxon>Bacteria</taxon>
        <taxon>Pseudomonadati</taxon>
        <taxon>Bacteroidota</taxon>
        <taxon>Flavobacteriia</taxon>
        <taxon>Flavobacteriales</taxon>
        <taxon>Flavobacteriaceae</taxon>
        <taxon>Algibacter</taxon>
    </lineage>
</organism>